<keyword evidence="1" id="KW-0805">Transcription regulation</keyword>
<proteinExistence type="predicted"/>
<feature type="compositionally biased region" description="Polar residues" evidence="4">
    <location>
        <begin position="11"/>
        <end position="25"/>
    </location>
</feature>
<dbReference type="InterPro" id="IPR020449">
    <property type="entry name" value="Tscrpt_reg_AraC-type_HTH"/>
</dbReference>
<dbReference type="SUPFAM" id="SSF46689">
    <property type="entry name" value="Homeodomain-like"/>
    <property type="match status" value="2"/>
</dbReference>
<reference evidence="6 7" key="1">
    <citation type="submission" date="2017-04" db="EMBL/GenBank/DDBJ databases">
        <authorList>
            <person name="Afonso C.L."/>
            <person name="Miller P.J."/>
            <person name="Scott M.A."/>
            <person name="Spackman E."/>
            <person name="Goraichik I."/>
            <person name="Dimitrov K.M."/>
            <person name="Suarez D.L."/>
            <person name="Swayne D.E."/>
        </authorList>
    </citation>
    <scope>NUCLEOTIDE SEQUENCE [LARGE SCALE GENOMIC DNA]</scope>
    <source>
        <strain evidence="6 7">CGMCC 1.10972</strain>
    </source>
</reference>
<evidence type="ECO:0000259" key="5">
    <source>
        <dbReference type="PROSITE" id="PS01124"/>
    </source>
</evidence>
<dbReference type="Pfam" id="PF12833">
    <property type="entry name" value="HTH_18"/>
    <property type="match status" value="1"/>
</dbReference>
<dbReference type="Proteomes" id="UP000192656">
    <property type="component" value="Unassembled WGS sequence"/>
</dbReference>
<dbReference type="InterPro" id="IPR053142">
    <property type="entry name" value="PchR_regulatory_protein"/>
</dbReference>
<evidence type="ECO:0000256" key="1">
    <source>
        <dbReference type="ARBA" id="ARBA00023015"/>
    </source>
</evidence>
<dbReference type="Gene3D" id="1.10.10.60">
    <property type="entry name" value="Homeodomain-like"/>
    <property type="match status" value="2"/>
</dbReference>
<dbReference type="InterPro" id="IPR018060">
    <property type="entry name" value="HTH_AraC"/>
</dbReference>
<keyword evidence="3" id="KW-0804">Transcription</keyword>
<protein>
    <submittedName>
        <fullName evidence="6">AraC-type DNA-binding protein</fullName>
    </submittedName>
</protein>
<name>A0A1W2ELD9_9HYPH</name>
<organism evidence="6 7">
    <name type="scientific">Fulvimarina manganoxydans</name>
    <dbReference type="NCBI Taxonomy" id="937218"/>
    <lineage>
        <taxon>Bacteria</taxon>
        <taxon>Pseudomonadati</taxon>
        <taxon>Pseudomonadota</taxon>
        <taxon>Alphaproteobacteria</taxon>
        <taxon>Hyphomicrobiales</taxon>
        <taxon>Aurantimonadaceae</taxon>
        <taxon>Fulvimarina</taxon>
    </lineage>
</organism>
<evidence type="ECO:0000256" key="2">
    <source>
        <dbReference type="ARBA" id="ARBA00023125"/>
    </source>
</evidence>
<dbReference type="PRINTS" id="PR00032">
    <property type="entry name" value="HTHARAC"/>
</dbReference>
<evidence type="ECO:0000256" key="4">
    <source>
        <dbReference type="SAM" id="MobiDB-lite"/>
    </source>
</evidence>
<feature type="domain" description="HTH araC/xylS-type" evidence="5">
    <location>
        <begin position="220"/>
        <end position="319"/>
    </location>
</feature>
<dbReference type="GO" id="GO:0043565">
    <property type="term" value="F:sequence-specific DNA binding"/>
    <property type="evidence" value="ECO:0007669"/>
    <property type="project" value="InterPro"/>
</dbReference>
<dbReference type="EMBL" id="FWXR01000028">
    <property type="protein sequence ID" value="SMD10561.1"/>
    <property type="molecule type" value="Genomic_DNA"/>
</dbReference>
<dbReference type="InterPro" id="IPR018062">
    <property type="entry name" value="HTH_AraC-typ_CS"/>
</dbReference>
<dbReference type="PROSITE" id="PS01124">
    <property type="entry name" value="HTH_ARAC_FAMILY_2"/>
    <property type="match status" value="1"/>
</dbReference>
<dbReference type="AlphaFoldDB" id="A0A1W2ELD9"/>
<accession>A0A1W2ELD9</accession>
<sequence>MRDEHPRDVTQQRLSRLTGNDQTRPVTLQVANPYSVMARGDIGAVELGVGIGLMRGVMNGTRTLRAHAEALPGLQIEGRLAGHSTSRELTPPHRGGTLEADHLAVNGFSAGSLWEIEIPAQSVVETVTLTYSPVFIENLGQDRTVHALRNLLAEQKGFDRPLSMSERSRFLWLLAADLSGIAAKIEAQAFALTLLASVLHYVGDPSGRDGLTIADRQIVDFARQMIDDHPAHLPPLSIAEIARRCGCNEQKLRRRFKHEVGLTLSAYATARRVEWAQTLLRADHPIARVAREVGYASPEAFASAFRRLVGQSPRQWRRERDD</sequence>
<feature type="compositionally biased region" description="Basic and acidic residues" evidence="4">
    <location>
        <begin position="1"/>
        <end position="10"/>
    </location>
</feature>
<dbReference type="RefSeq" id="WP_139798515.1">
    <property type="nucleotide sequence ID" value="NZ_FWXR01000028.1"/>
</dbReference>
<evidence type="ECO:0000313" key="6">
    <source>
        <dbReference type="EMBL" id="SMD10561.1"/>
    </source>
</evidence>
<gene>
    <name evidence="6" type="ORF">SAMN06297251_1282</name>
</gene>
<evidence type="ECO:0000313" key="7">
    <source>
        <dbReference type="Proteomes" id="UP000192656"/>
    </source>
</evidence>
<dbReference type="PANTHER" id="PTHR47893:SF1">
    <property type="entry name" value="REGULATORY PROTEIN PCHR"/>
    <property type="match status" value="1"/>
</dbReference>
<feature type="region of interest" description="Disordered" evidence="4">
    <location>
        <begin position="1"/>
        <end position="25"/>
    </location>
</feature>
<dbReference type="InterPro" id="IPR009057">
    <property type="entry name" value="Homeodomain-like_sf"/>
</dbReference>
<dbReference type="STRING" id="937218.SAMN06297251_1282"/>
<dbReference type="GO" id="GO:0003700">
    <property type="term" value="F:DNA-binding transcription factor activity"/>
    <property type="evidence" value="ECO:0007669"/>
    <property type="project" value="InterPro"/>
</dbReference>
<keyword evidence="2 6" id="KW-0238">DNA-binding</keyword>
<dbReference type="OrthoDB" id="9802263at2"/>
<dbReference type="SMART" id="SM00342">
    <property type="entry name" value="HTH_ARAC"/>
    <property type="match status" value="1"/>
</dbReference>
<evidence type="ECO:0000256" key="3">
    <source>
        <dbReference type="ARBA" id="ARBA00023163"/>
    </source>
</evidence>
<keyword evidence="7" id="KW-1185">Reference proteome</keyword>
<dbReference type="PANTHER" id="PTHR47893">
    <property type="entry name" value="REGULATORY PROTEIN PCHR"/>
    <property type="match status" value="1"/>
</dbReference>
<dbReference type="PROSITE" id="PS00041">
    <property type="entry name" value="HTH_ARAC_FAMILY_1"/>
    <property type="match status" value="1"/>
</dbReference>